<organism evidence="2 3">
    <name type="scientific">Streptomyces botrytidirepellens</name>
    <dbReference type="NCBI Taxonomy" id="2486417"/>
    <lineage>
        <taxon>Bacteria</taxon>
        <taxon>Bacillati</taxon>
        <taxon>Actinomycetota</taxon>
        <taxon>Actinomycetes</taxon>
        <taxon>Kitasatosporales</taxon>
        <taxon>Streptomycetaceae</taxon>
        <taxon>Streptomyces</taxon>
    </lineage>
</organism>
<proteinExistence type="predicted"/>
<keyword evidence="3" id="KW-1185">Reference proteome</keyword>
<evidence type="ECO:0000256" key="1">
    <source>
        <dbReference type="SAM" id="MobiDB-lite"/>
    </source>
</evidence>
<name>A0A3M8TZ66_9ACTN</name>
<dbReference type="AlphaFoldDB" id="A0A3M8TZ66"/>
<protein>
    <submittedName>
        <fullName evidence="2">Uncharacterized protein</fullName>
    </submittedName>
</protein>
<evidence type="ECO:0000313" key="3">
    <source>
        <dbReference type="Proteomes" id="UP000275401"/>
    </source>
</evidence>
<accession>A0A3M8TZ66</accession>
<sequence length="81" mass="8099">MPPPKALALRPRTSKRVPTPANPTKERPDVRGPARHPLPASNAAVSAALAAGRGPAPLPPSDRLPDAGQDTVGNGAVAASA</sequence>
<feature type="region of interest" description="Disordered" evidence="1">
    <location>
        <begin position="1"/>
        <end position="81"/>
    </location>
</feature>
<gene>
    <name evidence="2" type="ORF">EEJ42_36120</name>
</gene>
<evidence type="ECO:0000313" key="2">
    <source>
        <dbReference type="EMBL" id="RNF98525.1"/>
    </source>
</evidence>
<comment type="caution">
    <text evidence="2">The sequence shown here is derived from an EMBL/GenBank/DDBJ whole genome shotgun (WGS) entry which is preliminary data.</text>
</comment>
<reference evidence="2 3" key="1">
    <citation type="submission" date="2018-11" db="EMBL/GenBank/DDBJ databases">
        <title>The Potential of Streptomyces as Biocontrol Agents against the Tomato grey mould, Botrytis cinerea (Gray mold) Frontiers in Microbiology.</title>
        <authorList>
            <person name="Li D."/>
        </authorList>
    </citation>
    <scope>NUCLEOTIDE SEQUENCE [LARGE SCALE GENOMIC DNA]</scope>
    <source>
        <strain evidence="2 3">NEAU-LD23</strain>
    </source>
</reference>
<dbReference type="Proteomes" id="UP000275401">
    <property type="component" value="Unassembled WGS sequence"/>
</dbReference>
<feature type="compositionally biased region" description="Low complexity" evidence="1">
    <location>
        <begin position="37"/>
        <end position="55"/>
    </location>
</feature>
<dbReference type="EMBL" id="RIBZ01000697">
    <property type="protein sequence ID" value="RNF98525.1"/>
    <property type="molecule type" value="Genomic_DNA"/>
</dbReference>
<feature type="non-terminal residue" evidence="2">
    <location>
        <position position="81"/>
    </location>
</feature>